<dbReference type="PROSITE" id="PS00012">
    <property type="entry name" value="PHOSPHOPANTETHEINE"/>
    <property type="match status" value="1"/>
</dbReference>
<dbReference type="InterPro" id="IPR036736">
    <property type="entry name" value="ACP-like_sf"/>
</dbReference>
<dbReference type="SUPFAM" id="SSF53383">
    <property type="entry name" value="PLP-dependent transferases"/>
    <property type="match status" value="1"/>
</dbReference>
<accession>A0A1I3VUD2</accession>
<dbReference type="CDD" id="cd06454">
    <property type="entry name" value="KBL_like"/>
    <property type="match status" value="1"/>
</dbReference>
<dbReference type="InterPro" id="IPR025110">
    <property type="entry name" value="AMP-bd_C"/>
</dbReference>
<feature type="domain" description="Carrier" evidence="9">
    <location>
        <begin position="587"/>
        <end position="647"/>
    </location>
</feature>
<dbReference type="PANTHER" id="PTHR22754">
    <property type="entry name" value="DISCO-INTERACTING PROTEIN 2 DIP2 -RELATED"/>
    <property type="match status" value="1"/>
</dbReference>
<dbReference type="Proteomes" id="UP000199548">
    <property type="component" value="Unassembled WGS sequence"/>
</dbReference>
<dbReference type="GO" id="GO:0006633">
    <property type="term" value="P:fatty acid biosynthetic process"/>
    <property type="evidence" value="ECO:0007669"/>
    <property type="project" value="TreeGrafter"/>
</dbReference>
<dbReference type="InterPro" id="IPR040097">
    <property type="entry name" value="FAAL/FAAC"/>
</dbReference>
<proteinExistence type="inferred from homology"/>
<keyword evidence="2" id="KW-0596">Phosphopantetheine</keyword>
<keyword evidence="6" id="KW-0443">Lipid metabolism</keyword>
<organism evidence="11 12">
    <name type="scientific">Paraburkholderia megapolitana</name>
    <dbReference type="NCBI Taxonomy" id="420953"/>
    <lineage>
        <taxon>Bacteria</taxon>
        <taxon>Pseudomonadati</taxon>
        <taxon>Pseudomonadota</taxon>
        <taxon>Betaproteobacteria</taxon>
        <taxon>Burkholderiales</taxon>
        <taxon>Burkholderiaceae</taxon>
        <taxon>Paraburkholderia</taxon>
    </lineage>
</organism>
<dbReference type="InterPro" id="IPR045851">
    <property type="entry name" value="AMP-bd_C_sf"/>
</dbReference>
<dbReference type="InterPro" id="IPR042099">
    <property type="entry name" value="ANL_N_sf"/>
</dbReference>
<dbReference type="Gene3D" id="3.90.1150.10">
    <property type="entry name" value="Aspartate Aminotransferase, domain 1"/>
    <property type="match status" value="1"/>
</dbReference>
<evidence type="ECO:0000259" key="8">
    <source>
        <dbReference type="Pfam" id="PF00501"/>
    </source>
</evidence>
<dbReference type="RefSeq" id="WP_091020186.1">
    <property type="nucleotide sequence ID" value="NZ_CP041745.1"/>
</dbReference>
<dbReference type="GO" id="GO:0071766">
    <property type="term" value="P:Actinobacterium-type cell wall biogenesis"/>
    <property type="evidence" value="ECO:0007669"/>
    <property type="project" value="UniProtKB-ARBA"/>
</dbReference>
<evidence type="ECO:0000256" key="6">
    <source>
        <dbReference type="ARBA" id="ARBA00023098"/>
    </source>
</evidence>
<dbReference type="STRING" id="420953.SAMN05192543_114125"/>
<gene>
    <name evidence="11" type="ORF">SAMN05192543_114125</name>
</gene>
<dbReference type="InterPro" id="IPR020845">
    <property type="entry name" value="AMP-binding_CS"/>
</dbReference>
<keyword evidence="4" id="KW-0436">Ligase</keyword>
<dbReference type="OrthoDB" id="9807157at2"/>
<feature type="domain" description="AMP-dependent synthetase/ligase" evidence="8">
    <location>
        <begin position="9"/>
        <end position="405"/>
    </location>
</feature>
<dbReference type="SUPFAM" id="SSF47336">
    <property type="entry name" value="ACP-like"/>
    <property type="match status" value="1"/>
</dbReference>
<dbReference type="InterPro" id="IPR015421">
    <property type="entry name" value="PyrdxlP-dep_Trfase_major"/>
</dbReference>
<sequence>MNPLSSALQSHAVQRPDQYAFRFLGDGENETDALTWSTLHHGEMQLAWHLQQICAVDDRVVLMLPQGPNFVLAMAACLRSGVIVVPTNSPRPGGRGWDTVQNIIADCAPRLILANASQTDAIERALRAEGRHSSVAVLAIETLLSSHEQADPRGGATLALLQYTSGSTGNPKGVMVGVDNLADNLETIRLRFDCSEHAQGIIWLPPYHDMGLLGGVLQPFHSGVPVVILPPVAVIQQPKRWLRAISKYRGTISGGPNFIYEQCAERIGEADSESLDLSSWKNAFCGAEPVRAEILERFAERFSTCGFARRALYPCYGLAESTLFVAGTRASGDGMLVNHFDSQDLGVDKAVSCEKSEHTIALVGHGVPADNQEVVICDPVSRRQLTAGEIGEIWIKGPSVARGYWNNPVATETTFQARTASGAGPYMRTGDLGFYLDETLYLSARLKDLLIIRGRNHYPQDIEDTSCASDEALLSGGTAAVSDGDALIVLQEVRREFIAKVDVDTVLRKIRLDIAKRHDIGVEKIVLVKPGTLLRTSSGKIRRAAILDAYRAGNLPAIHEWQALRDDTADDLPEVVTLPQDGVDEWVRRWIEKKAGDTLAATSAEVRLDELGLDSLQQATLVADLSTLIGAPVPVDMFARHTQLQGFLDEANAVYRFAAGYKSLDPSMRERLYQQLGETRPALQFEDVATIPAEYYDIDRLSGIADIDARSRQLESIGSPFFTTHEGINGAQMTMGEKAYLNFSNHNYLGLSGHPDVVSAAKAAVDQYGTSVSAARIVAGQRTVHVELERQIAALTGHEDALTFVSSNFCNVTVVGHLMEQDDLILYDEYSHDSLLQGAKLSGAAMRAFPHNDWNDVDQFLSAARGKYRKVMIFIEGAYSMDGDIPELARFIEVKLRHKALLMVDECLSIGVVGKTGRGICEYAGVDPTLIDITMGGISKSFASCGGYIAGSRSFINYLRYTTPGFVYTTGMPPANAAAARAAIATALNEPWRVEEVQQLARHFLDKARSLGLDTGPSKDTPVIPVVIGDQSRCVNVYHKLLQHHINVQPILYPAVPENKSRLRFFVNYGHTRQDIDKALELVKEFM</sequence>
<dbReference type="CDD" id="cd05931">
    <property type="entry name" value="FAAL"/>
    <property type="match status" value="1"/>
</dbReference>
<keyword evidence="12" id="KW-1185">Reference proteome</keyword>
<dbReference type="InterPro" id="IPR000873">
    <property type="entry name" value="AMP-dep_synth/lig_dom"/>
</dbReference>
<dbReference type="GO" id="GO:0005886">
    <property type="term" value="C:plasma membrane"/>
    <property type="evidence" value="ECO:0007669"/>
    <property type="project" value="TreeGrafter"/>
</dbReference>
<dbReference type="InterPro" id="IPR015422">
    <property type="entry name" value="PyrdxlP-dep_Trfase_small"/>
</dbReference>
<dbReference type="Pfam" id="PF00155">
    <property type="entry name" value="Aminotran_1_2"/>
    <property type="match status" value="1"/>
</dbReference>
<dbReference type="PROSITE" id="PS00455">
    <property type="entry name" value="AMP_BINDING"/>
    <property type="match status" value="1"/>
</dbReference>
<evidence type="ECO:0000256" key="5">
    <source>
        <dbReference type="ARBA" id="ARBA00022832"/>
    </source>
</evidence>
<dbReference type="FunFam" id="3.40.50.12780:FF:000013">
    <property type="entry name" value="Long-chain-fatty-acid--AMP ligase FadD32"/>
    <property type="match status" value="1"/>
</dbReference>
<feature type="domain" description="Aminotransferase class I/classII large" evidence="7">
    <location>
        <begin position="740"/>
        <end position="1081"/>
    </location>
</feature>
<dbReference type="GO" id="GO:0016874">
    <property type="term" value="F:ligase activity"/>
    <property type="evidence" value="ECO:0007669"/>
    <property type="project" value="UniProtKB-KW"/>
</dbReference>
<feature type="domain" description="AMP-binding enzyme C-terminal" evidence="10">
    <location>
        <begin position="448"/>
        <end position="559"/>
    </location>
</feature>
<keyword evidence="5" id="KW-0276">Fatty acid metabolism</keyword>
<evidence type="ECO:0000256" key="3">
    <source>
        <dbReference type="ARBA" id="ARBA00022553"/>
    </source>
</evidence>
<keyword evidence="3" id="KW-0597">Phosphoprotein</keyword>
<evidence type="ECO:0000313" key="11">
    <source>
        <dbReference type="EMBL" id="SFJ97876.1"/>
    </source>
</evidence>
<dbReference type="Gene3D" id="3.30.300.30">
    <property type="match status" value="1"/>
</dbReference>
<dbReference type="AlphaFoldDB" id="A0A1I3VUD2"/>
<dbReference type="Pfam" id="PF00501">
    <property type="entry name" value="AMP-binding"/>
    <property type="match status" value="1"/>
</dbReference>
<dbReference type="GO" id="GO:0030170">
    <property type="term" value="F:pyridoxal phosphate binding"/>
    <property type="evidence" value="ECO:0007669"/>
    <property type="project" value="InterPro"/>
</dbReference>
<dbReference type="Gene3D" id="1.10.1200.10">
    <property type="entry name" value="ACP-like"/>
    <property type="match status" value="1"/>
</dbReference>
<dbReference type="InterPro" id="IPR009081">
    <property type="entry name" value="PP-bd_ACP"/>
</dbReference>
<evidence type="ECO:0000259" key="9">
    <source>
        <dbReference type="Pfam" id="PF00550"/>
    </source>
</evidence>
<dbReference type="PANTHER" id="PTHR22754:SF32">
    <property type="entry name" value="DISCO-INTERACTING PROTEIN 2"/>
    <property type="match status" value="1"/>
</dbReference>
<dbReference type="SUPFAM" id="SSF56801">
    <property type="entry name" value="Acetyl-CoA synthetase-like"/>
    <property type="match status" value="1"/>
</dbReference>
<protein>
    <submittedName>
        <fullName evidence="11">8-amino-7-oxononanoate synthase</fullName>
    </submittedName>
</protein>
<dbReference type="Gene3D" id="3.40.640.10">
    <property type="entry name" value="Type I PLP-dependent aspartate aminotransferase-like (Major domain)"/>
    <property type="match status" value="1"/>
</dbReference>
<dbReference type="Gene3D" id="3.40.50.12780">
    <property type="entry name" value="N-terminal domain of ligase-like"/>
    <property type="match status" value="1"/>
</dbReference>
<evidence type="ECO:0000256" key="2">
    <source>
        <dbReference type="ARBA" id="ARBA00022450"/>
    </source>
</evidence>
<dbReference type="EMBL" id="FOQU01000014">
    <property type="protein sequence ID" value="SFJ97876.1"/>
    <property type="molecule type" value="Genomic_DNA"/>
</dbReference>
<dbReference type="Pfam" id="PF00550">
    <property type="entry name" value="PP-binding"/>
    <property type="match status" value="1"/>
</dbReference>
<evidence type="ECO:0000259" key="10">
    <source>
        <dbReference type="Pfam" id="PF23024"/>
    </source>
</evidence>
<dbReference type="InterPro" id="IPR006162">
    <property type="entry name" value="Ppantetheine_attach_site"/>
</dbReference>
<evidence type="ECO:0000259" key="7">
    <source>
        <dbReference type="Pfam" id="PF00155"/>
    </source>
</evidence>
<evidence type="ECO:0000313" key="12">
    <source>
        <dbReference type="Proteomes" id="UP000199548"/>
    </source>
</evidence>
<reference evidence="11 12" key="1">
    <citation type="submission" date="2016-10" db="EMBL/GenBank/DDBJ databases">
        <authorList>
            <person name="de Groot N.N."/>
        </authorList>
    </citation>
    <scope>NUCLEOTIDE SEQUENCE [LARGE SCALE GENOMIC DNA]</scope>
    <source>
        <strain evidence="11 12">LMG 23650</strain>
    </source>
</reference>
<evidence type="ECO:0000256" key="4">
    <source>
        <dbReference type="ARBA" id="ARBA00022598"/>
    </source>
</evidence>
<name>A0A1I3VUD2_9BURK</name>
<dbReference type="Pfam" id="PF23024">
    <property type="entry name" value="AMP-dom_DIP2-like"/>
    <property type="match status" value="1"/>
</dbReference>
<dbReference type="InterPro" id="IPR004839">
    <property type="entry name" value="Aminotransferase_I/II_large"/>
</dbReference>
<comment type="similarity">
    <text evidence="1">Belongs to the ATP-dependent AMP-binding enzyme family.</text>
</comment>
<dbReference type="GO" id="GO:0070566">
    <property type="term" value="F:adenylyltransferase activity"/>
    <property type="evidence" value="ECO:0007669"/>
    <property type="project" value="TreeGrafter"/>
</dbReference>
<dbReference type="InterPro" id="IPR015424">
    <property type="entry name" value="PyrdxlP-dep_Trfase"/>
</dbReference>
<evidence type="ECO:0000256" key="1">
    <source>
        <dbReference type="ARBA" id="ARBA00006432"/>
    </source>
</evidence>